<comment type="caution">
    <text evidence="5">The sequence shown here is derived from an EMBL/GenBank/DDBJ whole genome shotgun (WGS) entry which is preliminary data.</text>
</comment>
<dbReference type="GO" id="GO:0003677">
    <property type="term" value="F:DNA binding"/>
    <property type="evidence" value="ECO:0007669"/>
    <property type="project" value="UniProtKB-KW"/>
</dbReference>
<dbReference type="PROSITE" id="PS51118">
    <property type="entry name" value="HTH_HXLR"/>
    <property type="match status" value="1"/>
</dbReference>
<evidence type="ECO:0000256" key="1">
    <source>
        <dbReference type="ARBA" id="ARBA00023015"/>
    </source>
</evidence>
<keyword evidence="1" id="KW-0805">Transcription regulation</keyword>
<dbReference type="InterPro" id="IPR002577">
    <property type="entry name" value="HTH_HxlR"/>
</dbReference>
<protein>
    <submittedName>
        <fullName evidence="5">MarR family transcriptional regulator</fullName>
    </submittedName>
</protein>
<organism evidence="5 6">
    <name type="scientific">Priestia veravalensis</name>
    <dbReference type="NCBI Taxonomy" id="1414648"/>
    <lineage>
        <taxon>Bacteria</taxon>
        <taxon>Bacillati</taxon>
        <taxon>Bacillota</taxon>
        <taxon>Bacilli</taxon>
        <taxon>Bacillales</taxon>
        <taxon>Bacillaceae</taxon>
        <taxon>Priestia</taxon>
    </lineage>
</organism>
<evidence type="ECO:0000313" key="6">
    <source>
        <dbReference type="Proteomes" id="UP000053681"/>
    </source>
</evidence>
<dbReference type="EMBL" id="LNQP01000046">
    <property type="protein sequence ID" value="KSU87360.1"/>
    <property type="molecule type" value="Genomic_DNA"/>
</dbReference>
<dbReference type="PANTHER" id="PTHR33204">
    <property type="entry name" value="TRANSCRIPTIONAL REGULATOR, MARR FAMILY"/>
    <property type="match status" value="1"/>
</dbReference>
<dbReference type="InterPro" id="IPR036388">
    <property type="entry name" value="WH-like_DNA-bd_sf"/>
</dbReference>
<dbReference type="InterPro" id="IPR036390">
    <property type="entry name" value="WH_DNA-bd_sf"/>
</dbReference>
<dbReference type="RefSeq" id="WP_062686949.1">
    <property type="nucleotide sequence ID" value="NZ_KQ758661.1"/>
</dbReference>
<accession>A0A0V8JL21</accession>
<keyword evidence="2" id="KW-0238">DNA-binding</keyword>
<name>A0A0V8JL21_9BACI</name>
<dbReference type="InterPro" id="IPR011991">
    <property type="entry name" value="ArsR-like_HTH"/>
</dbReference>
<sequence>MKTTKYNIPVEATLEVIGGKWKVVILCHLKEQTLRFSELQRIIPNITKKMLSQQLRELEHDGIIKRTLYDEIPPKVEYSLTDEGETLREVLDLMCSWGNARIEKDPNAVNLYKEHERGWDKTLL</sequence>
<evidence type="ECO:0000256" key="2">
    <source>
        <dbReference type="ARBA" id="ARBA00023125"/>
    </source>
</evidence>
<dbReference type="Gene3D" id="1.10.10.10">
    <property type="entry name" value="Winged helix-like DNA-binding domain superfamily/Winged helix DNA-binding domain"/>
    <property type="match status" value="1"/>
</dbReference>
<keyword evidence="6" id="KW-1185">Reference proteome</keyword>
<proteinExistence type="predicted"/>
<dbReference type="CDD" id="cd00090">
    <property type="entry name" value="HTH_ARSR"/>
    <property type="match status" value="1"/>
</dbReference>
<dbReference type="Pfam" id="PF01638">
    <property type="entry name" value="HxlR"/>
    <property type="match status" value="1"/>
</dbReference>
<reference evidence="5 6" key="1">
    <citation type="submission" date="2015-11" db="EMBL/GenBank/DDBJ databases">
        <title>Bacillus caseinolyticus sp nov.</title>
        <authorList>
            <person name="Dastager S.G."/>
            <person name="Mawlankar R."/>
        </authorList>
    </citation>
    <scope>NUCLEOTIDE SEQUENCE [LARGE SCALE GENOMIC DNA]</scope>
    <source>
        <strain evidence="5 6">SGD-V-76</strain>
    </source>
</reference>
<dbReference type="AlphaFoldDB" id="A0A0V8JL21"/>
<dbReference type="Proteomes" id="UP000053681">
    <property type="component" value="Unassembled WGS sequence"/>
</dbReference>
<gene>
    <name evidence="5" type="ORF">AS180_13715</name>
</gene>
<keyword evidence="3" id="KW-0804">Transcription</keyword>
<evidence type="ECO:0000256" key="3">
    <source>
        <dbReference type="ARBA" id="ARBA00023163"/>
    </source>
</evidence>
<evidence type="ECO:0000259" key="4">
    <source>
        <dbReference type="PROSITE" id="PS51118"/>
    </source>
</evidence>
<feature type="domain" description="HTH hxlR-type" evidence="4">
    <location>
        <begin position="8"/>
        <end position="106"/>
    </location>
</feature>
<dbReference type="PANTHER" id="PTHR33204:SF29">
    <property type="entry name" value="TRANSCRIPTIONAL REGULATOR"/>
    <property type="match status" value="1"/>
</dbReference>
<evidence type="ECO:0000313" key="5">
    <source>
        <dbReference type="EMBL" id="KSU87360.1"/>
    </source>
</evidence>
<dbReference type="SUPFAM" id="SSF46785">
    <property type="entry name" value="Winged helix' DNA-binding domain"/>
    <property type="match status" value="1"/>
</dbReference>